<evidence type="ECO:0000256" key="3">
    <source>
        <dbReference type="ARBA" id="ARBA00012572"/>
    </source>
</evidence>
<evidence type="ECO:0000256" key="9">
    <source>
        <dbReference type="HAMAP-Rule" id="MF_00135"/>
    </source>
</evidence>
<evidence type="ECO:0000256" key="7">
    <source>
        <dbReference type="ARBA" id="ARBA00023141"/>
    </source>
</evidence>
<dbReference type="SUPFAM" id="SSF51366">
    <property type="entry name" value="Ribulose-phoshate binding barrel"/>
    <property type="match status" value="1"/>
</dbReference>
<dbReference type="GO" id="GO:0000162">
    <property type="term" value="P:L-tryptophan biosynthetic process"/>
    <property type="evidence" value="ECO:0007669"/>
    <property type="project" value="UniProtKB-UniRule"/>
</dbReference>
<protein>
    <recommendedName>
        <fullName evidence="4 9">N-(5'-phosphoribosyl)anthranilate isomerase</fullName>
        <shortName evidence="9">PRAI</shortName>
        <ecNumber evidence="3 9">5.3.1.24</ecNumber>
    </recommendedName>
</protein>
<evidence type="ECO:0000259" key="10">
    <source>
        <dbReference type="Pfam" id="PF00697"/>
    </source>
</evidence>
<evidence type="ECO:0000313" key="12">
    <source>
        <dbReference type="Proteomes" id="UP000191663"/>
    </source>
</evidence>
<keyword evidence="7 9" id="KW-0057">Aromatic amino acid biosynthesis</keyword>
<gene>
    <name evidence="9" type="primary">trpF</name>
    <name evidence="11" type="ORF">BXT86_00405</name>
</gene>
<evidence type="ECO:0000256" key="2">
    <source>
        <dbReference type="ARBA" id="ARBA00004664"/>
    </source>
</evidence>
<dbReference type="InterPro" id="IPR013785">
    <property type="entry name" value="Aldolase_TIM"/>
</dbReference>
<dbReference type="EMBL" id="MUKB01000005">
    <property type="protein sequence ID" value="OPX18594.1"/>
    <property type="molecule type" value="Genomic_DNA"/>
</dbReference>
<dbReference type="GO" id="GO:0004640">
    <property type="term" value="F:phosphoribosylanthranilate isomerase activity"/>
    <property type="evidence" value="ECO:0007669"/>
    <property type="project" value="UniProtKB-UniRule"/>
</dbReference>
<evidence type="ECO:0000256" key="5">
    <source>
        <dbReference type="ARBA" id="ARBA00022605"/>
    </source>
</evidence>
<dbReference type="CDD" id="cd00405">
    <property type="entry name" value="PRAI"/>
    <property type="match status" value="1"/>
</dbReference>
<sequence length="205" mass="23315">MVQEMRTKIKICGITNLEDALMVQHLGVDALGLIFAPSPRRITPDMGRKIIKGLGPFITTVAVFMDEEYQEVNRIVEYIQADAVQLHGNEPPEYCARIKRRVIKRISITEDDTPESIKSRCREFDCCFLLFDPGAGSGRVFDWRKLSRVEQPFILAGGLRPDNIKEAIELLKPYGVDVCSGVEESPGKKDYHQLTRFIQEVRRCS</sequence>
<comment type="caution">
    <text evidence="11">The sequence shown here is derived from an EMBL/GenBank/DDBJ whole genome shotgun (WGS) entry which is preliminary data.</text>
</comment>
<proteinExistence type="inferred from homology"/>
<dbReference type="HAMAP" id="MF_00135">
    <property type="entry name" value="PRAI"/>
    <property type="match status" value="1"/>
</dbReference>
<evidence type="ECO:0000256" key="8">
    <source>
        <dbReference type="ARBA" id="ARBA00023235"/>
    </source>
</evidence>
<reference evidence="12" key="1">
    <citation type="submission" date="2017-01" db="EMBL/GenBank/DDBJ databases">
        <title>Novel pathways for hydrocarbon cycling and metabolic interdependencies in hydrothermal sediment communities.</title>
        <authorList>
            <person name="Dombrowski N."/>
            <person name="Seitz K."/>
            <person name="Teske A."/>
            <person name="Baker B."/>
        </authorList>
    </citation>
    <scope>NUCLEOTIDE SEQUENCE [LARGE SCALE GENOMIC DNA]</scope>
</reference>
<keyword evidence="8 9" id="KW-0413">Isomerase</keyword>
<dbReference type="Gene3D" id="3.20.20.70">
    <property type="entry name" value="Aldolase class I"/>
    <property type="match status" value="1"/>
</dbReference>
<keyword evidence="6 9" id="KW-0822">Tryptophan biosynthesis</keyword>
<dbReference type="InterPro" id="IPR001240">
    <property type="entry name" value="PRAI_dom"/>
</dbReference>
<dbReference type="Pfam" id="PF00697">
    <property type="entry name" value="PRAI"/>
    <property type="match status" value="1"/>
</dbReference>
<comment type="pathway">
    <text evidence="2 9">Amino-acid biosynthesis; L-tryptophan biosynthesis; L-tryptophan from chorismate: step 3/5.</text>
</comment>
<dbReference type="InterPro" id="IPR011060">
    <property type="entry name" value="RibuloseP-bd_barrel"/>
</dbReference>
<dbReference type="UniPathway" id="UPA00035">
    <property type="reaction ID" value="UER00042"/>
</dbReference>
<dbReference type="EC" id="5.3.1.24" evidence="3 9"/>
<comment type="catalytic activity">
    <reaction evidence="1 9">
        <text>N-(5-phospho-beta-D-ribosyl)anthranilate = 1-(2-carboxyphenylamino)-1-deoxy-D-ribulose 5-phosphate</text>
        <dbReference type="Rhea" id="RHEA:21540"/>
        <dbReference type="ChEBI" id="CHEBI:18277"/>
        <dbReference type="ChEBI" id="CHEBI:58613"/>
        <dbReference type="EC" id="5.3.1.24"/>
    </reaction>
</comment>
<dbReference type="AlphaFoldDB" id="A0A1V4QGZ1"/>
<evidence type="ECO:0000256" key="1">
    <source>
        <dbReference type="ARBA" id="ARBA00001164"/>
    </source>
</evidence>
<dbReference type="Proteomes" id="UP000191663">
    <property type="component" value="Unassembled WGS sequence"/>
</dbReference>
<accession>A0A1V4QGZ1</accession>
<dbReference type="PANTHER" id="PTHR42894">
    <property type="entry name" value="N-(5'-PHOSPHORIBOSYL)ANTHRANILATE ISOMERASE"/>
    <property type="match status" value="1"/>
</dbReference>
<keyword evidence="5 9" id="KW-0028">Amino-acid biosynthesis</keyword>
<organism evidence="11 12">
    <name type="scientific">candidate division WOR-3 bacterium 4484_100</name>
    <dbReference type="NCBI Taxonomy" id="1936077"/>
    <lineage>
        <taxon>Bacteria</taxon>
        <taxon>Bacteria division WOR-3</taxon>
    </lineage>
</organism>
<dbReference type="InterPro" id="IPR044643">
    <property type="entry name" value="TrpF_fam"/>
</dbReference>
<feature type="domain" description="N-(5'phosphoribosyl) anthranilate isomerase (PRAI)" evidence="10">
    <location>
        <begin position="9"/>
        <end position="199"/>
    </location>
</feature>
<name>A0A1V4QGZ1_UNCW3</name>
<dbReference type="PANTHER" id="PTHR42894:SF1">
    <property type="entry name" value="N-(5'-PHOSPHORIBOSYL)ANTHRANILATE ISOMERASE"/>
    <property type="match status" value="1"/>
</dbReference>
<evidence type="ECO:0000313" key="11">
    <source>
        <dbReference type="EMBL" id="OPX18594.1"/>
    </source>
</evidence>
<evidence type="ECO:0000256" key="4">
    <source>
        <dbReference type="ARBA" id="ARBA00022272"/>
    </source>
</evidence>
<comment type="similarity">
    <text evidence="9">Belongs to the TrpF family.</text>
</comment>
<evidence type="ECO:0000256" key="6">
    <source>
        <dbReference type="ARBA" id="ARBA00022822"/>
    </source>
</evidence>